<comment type="catalytic activity">
    <reaction evidence="1">
        <text>RNA(n) + a ribonucleoside 5'-triphosphate = RNA(n+1) + diphosphate</text>
        <dbReference type="Rhea" id="RHEA:21248"/>
        <dbReference type="Rhea" id="RHEA-COMP:14527"/>
        <dbReference type="Rhea" id="RHEA-COMP:17342"/>
        <dbReference type="ChEBI" id="CHEBI:33019"/>
        <dbReference type="ChEBI" id="CHEBI:61557"/>
        <dbReference type="ChEBI" id="CHEBI:140395"/>
        <dbReference type="EC" id="2.7.7.48"/>
    </reaction>
</comment>
<reference evidence="3" key="1">
    <citation type="submission" date="2021-02" db="EMBL/GenBank/DDBJ databases">
        <authorList>
            <person name="Dougan E. K."/>
            <person name="Rhodes N."/>
            <person name="Thang M."/>
            <person name="Chan C."/>
        </authorList>
    </citation>
    <scope>NUCLEOTIDE SEQUENCE</scope>
</reference>
<keyword evidence="4" id="KW-1185">Reference proteome</keyword>
<evidence type="ECO:0000313" key="3">
    <source>
        <dbReference type="EMBL" id="CAE7568793.1"/>
    </source>
</evidence>
<dbReference type="AlphaFoldDB" id="A0A812UKS8"/>
<keyword evidence="1" id="KW-0694">RNA-binding</keyword>
<evidence type="ECO:0000313" key="4">
    <source>
        <dbReference type="Proteomes" id="UP000601435"/>
    </source>
</evidence>
<dbReference type="InterPro" id="IPR057596">
    <property type="entry name" value="RDRP_core"/>
</dbReference>
<accession>A0A812UKS8</accession>
<evidence type="ECO:0000256" key="1">
    <source>
        <dbReference type="RuleBase" id="RU363098"/>
    </source>
</evidence>
<organism evidence="3 4">
    <name type="scientific">Symbiodinium necroappetens</name>
    <dbReference type="NCBI Taxonomy" id="1628268"/>
    <lineage>
        <taxon>Eukaryota</taxon>
        <taxon>Sar</taxon>
        <taxon>Alveolata</taxon>
        <taxon>Dinophyceae</taxon>
        <taxon>Suessiales</taxon>
        <taxon>Symbiodiniaceae</taxon>
        <taxon>Symbiodinium</taxon>
    </lineage>
</organism>
<evidence type="ECO:0000259" key="2">
    <source>
        <dbReference type="Pfam" id="PF05183"/>
    </source>
</evidence>
<gene>
    <name evidence="3" type="ORF">SNEC2469_LOCUS16564</name>
</gene>
<dbReference type="EC" id="2.7.7.48" evidence="1"/>
<proteinExistence type="inferred from homology"/>
<name>A0A812UKS8_9DINO</name>
<feature type="non-terminal residue" evidence="3">
    <location>
        <position position="355"/>
    </location>
</feature>
<comment type="similarity">
    <text evidence="1">Belongs to the RdRP family.</text>
</comment>
<keyword evidence="1" id="KW-0696">RNA-directed RNA polymerase</keyword>
<dbReference type="Proteomes" id="UP000601435">
    <property type="component" value="Unassembled WGS sequence"/>
</dbReference>
<comment type="caution">
    <text evidence="3">The sequence shown here is derived from an EMBL/GenBank/DDBJ whole genome shotgun (WGS) entry which is preliminary data.</text>
</comment>
<sequence>TRDALLRGRRRYNGKITSYNLKPKLPLPGAAATGFALSDMWGTLKARECHVIVDGEVWTGRFAVWRYPAMLASDIEVWTATKPLPSCAKYIPNNCIICSREGGGAVNLGDGDYDGDELMICGWDKLLDFLDNTPSELSYRDFCSRADTAPVRGRACAMAERAQHVAFKSLIPAGDGSLLLAVSLAQVAHMAYDVPKKYNAEAVLGLGAALLSDAGISPRAERASTEIVESLQMGYEDPVSQLPAPGNFPGRPVTAGMVWMPRREVKLSAEAGAALRGILLRPRGPFDGLEDDATRVPLEAVGGLVAHRLVNSVGNLRDHAESEDPAFLLSTVPEATLRCKEMGTWNHLLNCQLRF</sequence>
<dbReference type="OrthoDB" id="420931at2759"/>
<dbReference type="GO" id="GO:0003723">
    <property type="term" value="F:RNA binding"/>
    <property type="evidence" value="ECO:0007669"/>
    <property type="project" value="UniProtKB-KW"/>
</dbReference>
<dbReference type="Pfam" id="PF05183">
    <property type="entry name" value="RdRP"/>
    <property type="match status" value="1"/>
</dbReference>
<protein>
    <recommendedName>
        <fullName evidence="1">RNA-dependent RNA polymerase</fullName>
        <ecNumber evidence="1">2.7.7.48</ecNumber>
    </recommendedName>
</protein>
<keyword evidence="1" id="KW-0808">Transferase</keyword>
<feature type="domain" description="RDRP core" evidence="2">
    <location>
        <begin position="17"/>
        <end position="135"/>
    </location>
</feature>
<dbReference type="GO" id="GO:0003968">
    <property type="term" value="F:RNA-directed RNA polymerase activity"/>
    <property type="evidence" value="ECO:0007669"/>
    <property type="project" value="UniProtKB-KW"/>
</dbReference>
<keyword evidence="1" id="KW-0548">Nucleotidyltransferase</keyword>
<dbReference type="EMBL" id="CAJNJA010027012">
    <property type="protein sequence ID" value="CAE7568793.1"/>
    <property type="molecule type" value="Genomic_DNA"/>
</dbReference>